<dbReference type="GO" id="GO:0005886">
    <property type="term" value="C:plasma membrane"/>
    <property type="evidence" value="ECO:0007669"/>
    <property type="project" value="UniProtKB-SubCell"/>
</dbReference>
<evidence type="ECO:0000313" key="9">
    <source>
        <dbReference type="EMBL" id="QDV25502.1"/>
    </source>
</evidence>
<dbReference type="InterPro" id="IPR003593">
    <property type="entry name" value="AAA+_ATPase"/>
</dbReference>
<dbReference type="GO" id="GO:0016887">
    <property type="term" value="F:ATP hydrolysis activity"/>
    <property type="evidence" value="ECO:0007669"/>
    <property type="project" value="InterPro"/>
</dbReference>
<dbReference type="Pfam" id="PF13476">
    <property type="entry name" value="AAA_23"/>
    <property type="match status" value="1"/>
</dbReference>
<keyword evidence="2" id="KW-0813">Transport</keyword>
<evidence type="ECO:0000259" key="8">
    <source>
        <dbReference type="SMART" id="SM00382"/>
    </source>
</evidence>
<feature type="domain" description="AAA+ ATPase" evidence="8">
    <location>
        <begin position="46"/>
        <end position="232"/>
    </location>
</feature>
<accession>A0A518GA90</accession>
<dbReference type="GO" id="GO:0006826">
    <property type="term" value="P:iron ion transport"/>
    <property type="evidence" value="ECO:0007669"/>
    <property type="project" value="UniProtKB-KW"/>
</dbReference>
<sequence>MKRLKPGITPGPYIECVVLDRSRIVSPEHYEFQIPALREFSKLDLHPQVTFFVGENGSGKSTLLEALAIACGLNAEGGSRNMQFETHSEPNRYLMAKALRVRRYHGLVPDAWFLRAESLFNVATEIENLAVGGSYGERSLHEQSHGEAFMSLIENRFGQGLYFLDEPEAALSPQRQLEFLVLLDQLVAMHAQLVIATHSPIIMSYPQAQIYRFHERGIEPVAYRDTEHYRVTKRFLESPERMLRHLLDEE</sequence>
<evidence type="ECO:0000256" key="7">
    <source>
        <dbReference type="ARBA" id="ARBA00023136"/>
    </source>
</evidence>
<evidence type="ECO:0000256" key="6">
    <source>
        <dbReference type="ARBA" id="ARBA00023065"/>
    </source>
</evidence>
<keyword evidence="10" id="KW-1185">Reference proteome</keyword>
<evidence type="ECO:0000313" key="10">
    <source>
        <dbReference type="Proteomes" id="UP000318017"/>
    </source>
</evidence>
<keyword evidence="5" id="KW-0408">Iron</keyword>
<keyword evidence="7" id="KW-0472">Membrane</keyword>
<gene>
    <name evidence="9" type="ORF">Q31a_38280</name>
</gene>
<reference evidence="9 10" key="1">
    <citation type="submission" date="2019-02" db="EMBL/GenBank/DDBJ databases">
        <title>Deep-cultivation of Planctomycetes and their phenomic and genomic characterization uncovers novel biology.</title>
        <authorList>
            <person name="Wiegand S."/>
            <person name="Jogler M."/>
            <person name="Boedeker C."/>
            <person name="Pinto D."/>
            <person name="Vollmers J."/>
            <person name="Rivas-Marin E."/>
            <person name="Kohn T."/>
            <person name="Peeters S.H."/>
            <person name="Heuer A."/>
            <person name="Rast P."/>
            <person name="Oberbeckmann S."/>
            <person name="Bunk B."/>
            <person name="Jeske O."/>
            <person name="Meyerdierks A."/>
            <person name="Storesund J.E."/>
            <person name="Kallscheuer N."/>
            <person name="Luecker S."/>
            <person name="Lage O.M."/>
            <person name="Pohl T."/>
            <person name="Merkel B.J."/>
            <person name="Hornburger P."/>
            <person name="Mueller R.-W."/>
            <person name="Bruemmer F."/>
            <person name="Labrenz M."/>
            <person name="Spormann A.M."/>
            <person name="Op den Camp H."/>
            <person name="Overmann J."/>
            <person name="Amann R."/>
            <person name="Jetten M.S.M."/>
            <person name="Mascher T."/>
            <person name="Medema M.H."/>
            <person name="Devos D.P."/>
            <person name="Kaster A.-K."/>
            <person name="Ovreas L."/>
            <person name="Rohde M."/>
            <person name="Galperin M.Y."/>
            <person name="Jogler C."/>
        </authorList>
    </citation>
    <scope>NUCLEOTIDE SEQUENCE [LARGE SCALE GENOMIC DNA]</scope>
    <source>
        <strain evidence="9 10">Q31a</strain>
    </source>
</reference>
<dbReference type="GO" id="GO:0006302">
    <property type="term" value="P:double-strand break repair"/>
    <property type="evidence" value="ECO:0007669"/>
    <property type="project" value="InterPro"/>
</dbReference>
<dbReference type="InterPro" id="IPR051535">
    <property type="entry name" value="Siderophore_ABC-ATPase"/>
</dbReference>
<evidence type="ECO:0000256" key="3">
    <source>
        <dbReference type="ARBA" id="ARBA00022475"/>
    </source>
</evidence>
<dbReference type="InterPro" id="IPR027417">
    <property type="entry name" value="P-loop_NTPase"/>
</dbReference>
<dbReference type="KEGG" id="ahel:Q31a_38280"/>
<proteinExistence type="predicted"/>
<dbReference type="PANTHER" id="PTHR42771">
    <property type="entry name" value="IRON(3+)-HYDROXAMATE IMPORT ATP-BINDING PROTEIN FHUC"/>
    <property type="match status" value="1"/>
</dbReference>
<dbReference type="Pfam" id="PF13304">
    <property type="entry name" value="AAA_21"/>
    <property type="match status" value="1"/>
</dbReference>
<organism evidence="9 10">
    <name type="scientific">Aureliella helgolandensis</name>
    <dbReference type="NCBI Taxonomy" id="2527968"/>
    <lineage>
        <taxon>Bacteria</taxon>
        <taxon>Pseudomonadati</taxon>
        <taxon>Planctomycetota</taxon>
        <taxon>Planctomycetia</taxon>
        <taxon>Pirellulales</taxon>
        <taxon>Pirellulaceae</taxon>
        <taxon>Aureliella</taxon>
    </lineage>
</organism>
<keyword evidence="4" id="KW-0410">Iron transport</keyword>
<evidence type="ECO:0000256" key="2">
    <source>
        <dbReference type="ARBA" id="ARBA00022448"/>
    </source>
</evidence>
<dbReference type="SMART" id="SM00382">
    <property type="entry name" value="AAA"/>
    <property type="match status" value="1"/>
</dbReference>
<dbReference type="Proteomes" id="UP000318017">
    <property type="component" value="Chromosome"/>
</dbReference>
<dbReference type="InterPro" id="IPR038729">
    <property type="entry name" value="Rad50/SbcC_AAA"/>
</dbReference>
<keyword evidence="3" id="KW-1003">Cell membrane</keyword>
<dbReference type="SUPFAM" id="SSF52540">
    <property type="entry name" value="P-loop containing nucleoside triphosphate hydrolases"/>
    <property type="match status" value="1"/>
</dbReference>
<name>A0A518GA90_9BACT</name>
<dbReference type="AlphaFoldDB" id="A0A518GA90"/>
<evidence type="ECO:0000256" key="1">
    <source>
        <dbReference type="ARBA" id="ARBA00004202"/>
    </source>
</evidence>
<dbReference type="GO" id="GO:0005524">
    <property type="term" value="F:ATP binding"/>
    <property type="evidence" value="ECO:0007669"/>
    <property type="project" value="InterPro"/>
</dbReference>
<comment type="subcellular location">
    <subcellularLocation>
        <location evidence="1">Cell membrane</location>
        <topology evidence="1">Peripheral membrane protein</topology>
    </subcellularLocation>
</comment>
<dbReference type="RefSeq" id="WP_145080653.1">
    <property type="nucleotide sequence ID" value="NZ_CP036298.1"/>
</dbReference>
<dbReference type="InterPro" id="IPR003959">
    <property type="entry name" value="ATPase_AAA_core"/>
</dbReference>
<dbReference type="Gene3D" id="3.40.50.300">
    <property type="entry name" value="P-loop containing nucleotide triphosphate hydrolases"/>
    <property type="match status" value="2"/>
</dbReference>
<protein>
    <submittedName>
        <fullName evidence="9">Recombination protein F</fullName>
    </submittedName>
</protein>
<dbReference type="EMBL" id="CP036298">
    <property type="protein sequence ID" value="QDV25502.1"/>
    <property type="molecule type" value="Genomic_DNA"/>
</dbReference>
<keyword evidence="6" id="KW-0406">Ion transport</keyword>
<dbReference type="OrthoDB" id="9784297at2"/>
<dbReference type="PANTHER" id="PTHR42771:SF2">
    <property type="entry name" value="IRON(3+)-HYDROXAMATE IMPORT ATP-BINDING PROTEIN FHUC"/>
    <property type="match status" value="1"/>
</dbReference>
<evidence type="ECO:0000256" key="4">
    <source>
        <dbReference type="ARBA" id="ARBA00022496"/>
    </source>
</evidence>
<evidence type="ECO:0000256" key="5">
    <source>
        <dbReference type="ARBA" id="ARBA00023004"/>
    </source>
</evidence>